<evidence type="ECO:0000256" key="14">
    <source>
        <dbReference type="ARBA" id="ARBA00023306"/>
    </source>
</evidence>
<dbReference type="Gene3D" id="3.90.78.10">
    <property type="entry name" value="UDP-N-acetylenolpyruvoylglucosamine reductase, C-terminal domain"/>
    <property type="match status" value="1"/>
</dbReference>
<evidence type="ECO:0000256" key="9">
    <source>
        <dbReference type="ARBA" id="ARBA00022827"/>
    </source>
</evidence>
<dbReference type="PANTHER" id="PTHR21071">
    <property type="entry name" value="UDP-N-ACETYLENOLPYRUVOYLGLUCOSAMINE REDUCTASE"/>
    <property type="match status" value="1"/>
</dbReference>
<evidence type="ECO:0000256" key="3">
    <source>
        <dbReference type="ARBA" id="ARBA00004496"/>
    </source>
</evidence>
<dbReference type="InterPro" id="IPR003170">
    <property type="entry name" value="MurB"/>
</dbReference>
<evidence type="ECO:0000256" key="13">
    <source>
        <dbReference type="ARBA" id="ARBA00023002"/>
    </source>
</evidence>
<keyword evidence="15" id="KW-0961">Cell wall biogenesis/degradation</keyword>
<dbReference type="InterPro" id="IPR036318">
    <property type="entry name" value="FAD-bd_PCMH-like_sf"/>
</dbReference>
<evidence type="ECO:0000256" key="8">
    <source>
        <dbReference type="ARBA" id="ARBA00022630"/>
    </source>
</evidence>
<dbReference type="InterPro" id="IPR016167">
    <property type="entry name" value="FAD-bd_PCMH_sub1"/>
</dbReference>
<evidence type="ECO:0000256" key="4">
    <source>
        <dbReference type="ARBA" id="ARBA00004752"/>
    </source>
</evidence>
<keyword evidence="8" id="KW-0285">Flavoprotein</keyword>
<evidence type="ECO:0000256" key="7">
    <source>
        <dbReference type="ARBA" id="ARBA00022618"/>
    </source>
</evidence>
<evidence type="ECO:0000313" key="18">
    <source>
        <dbReference type="EMBL" id="KAA6338562.1"/>
    </source>
</evidence>
<comment type="function">
    <text evidence="2">Cell wall formation.</text>
</comment>
<comment type="subcellular location">
    <subcellularLocation>
        <location evidence="3">Cytoplasm</location>
    </subcellularLocation>
</comment>
<dbReference type="PANTHER" id="PTHR21071:SF4">
    <property type="entry name" value="UDP-N-ACETYLENOLPYRUVOYLGLUCOSAMINE REDUCTASE"/>
    <property type="match status" value="1"/>
</dbReference>
<dbReference type="NCBIfam" id="NF000755">
    <property type="entry name" value="PRK00046.1"/>
    <property type="match status" value="1"/>
</dbReference>
<proteinExistence type="inferred from homology"/>
<evidence type="ECO:0000256" key="1">
    <source>
        <dbReference type="ARBA" id="ARBA00001974"/>
    </source>
</evidence>
<evidence type="ECO:0000256" key="15">
    <source>
        <dbReference type="ARBA" id="ARBA00023316"/>
    </source>
</evidence>
<name>A0A5J4RYT2_9ZZZZ</name>
<comment type="catalytic activity">
    <reaction evidence="16">
        <text>UDP-N-acetyl-alpha-D-muramate + NADP(+) = UDP-N-acetyl-3-O-(1-carboxyvinyl)-alpha-D-glucosamine + NADPH + H(+)</text>
        <dbReference type="Rhea" id="RHEA:12248"/>
        <dbReference type="ChEBI" id="CHEBI:15378"/>
        <dbReference type="ChEBI" id="CHEBI:57783"/>
        <dbReference type="ChEBI" id="CHEBI:58349"/>
        <dbReference type="ChEBI" id="CHEBI:68483"/>
        <dbReference type="ChEBI" id="CHEBI:70757"/>
        <dbReference type="EC" id="1.3.1.98"/>
    </reaction>
</comment>
<protein>
    <recommendedName>
        <fullName evidence="5">UDP-N-acetylmuramate dehydrogenase</fullName>
        <ecNumber evidence="5">1.3.1.98</ecNumber>
    </recommendedName>
</protein>
<keyword evidence="10" id="KW-0521">NADP</keyword>
<keyword evidence="14" id="KW-0131">Cell cycle</keyword>
<dbReference type="GO" id="GO:0051301">
    <property type="term" value="P:cell division"/>
    <property type="evidence" value="ECO:0007669"/>
    <property type="project" value="UniProtKB-KW"/>
</dbReference>
<dbReference type="EMBL" id="SNRY01000606">
    <property type="protein sequence ID" value="KAA6338562.1"/>
    <property type="molecule type" value="Genomic_DNA"/>
</dbReference>
<evidence type="ECO:0000256" key="2">
    <source>
        <dbReference type="ARBA" id="ARBA00003921"/>
    </source>
</evidence>
<dbReference type="InterPro" id="IPR036635">
    <property type="entry name" value="MurB_C_sf"/>
</dbReference>
<dbReference type="InterPro" id="IPR016166">
    <property type="entry name" value="FAD-bd_PCMH"/>
</dbReference>
<evidence type="ECO:0000256" key="6">
    <source>
        <dbReference type="ARBA" id="ARBA00022490"/>
    </source>
</evidence>
<keyword evidence="11" id="KW-0133">Cell shape</keyword>
<sequence length="336" mass="38064">MIKERHNYSLLSHNTFGMDVKTARFIEYGTPDELCELIVNNRIKKPYLHIGQGSNLLFLKDFEGTVLHSCIKSIEITEETQECVTVKVGSGMVWDNFVAFCIGHNWYGIENLSYIPGETGASAVQNIGAYGVEAKDFICVVDTMNSQGEKRRFSVEECEYGYRYSIFKKPEMKHLFVTHVSFVLSKIPYYTLNYGTVREGISRYPVISLKAVREAIGDIRRSKLPDPKWLGNAGSFFMNPVVGYDTFATIRKEYPQMPFYEISDDRVKIPAAWLIEQCGWKGKVSGATAVYNKQPLILINRGGAKGSDILKLADAIRLSIRERFNIDIYPEVSIIG</sequence>
<accession>A0A5J4RYT2</accession>
<dbReference type="SUPFAM" id="SSF56194">
    <property type="entry name" value="Uridine diphospho-N-Acetylenolpyruvylglucosamine reductase, MurB, C-terminal domain"/>
    <property type="match status" value="1"/>
</dbReference>
<dbReference type="GO" id="GO:0005829">
    <property type="term" value="C:cytosol"/>
    <property type="evidence" value="ECO:0007669"/>
    <property type="project" value="TreeGrafter"/>
</dbReference>
<evidence type="ECO:0000256" key="11">
    <source>
        <dbReference type="ARBA" id="ARBA00022960"/>
    </source>
</evidence>
<dbReference type="GO" id="GO:0008762">
    <property type="term" value="F:UDP-N-acetylmuramate dehydrogenase activity"/>
    <property type="evidence" value="ECO:0007669"/>
    <property type="project" value="UniProtKB-EC"/>
</dbReference>
<dbReference type="InterPro" id="IPR016169">
    <property type="entry name" value="FAD-bd_PCMH_sub2"/>
</dbReference>
<dbReference type="Gene3D" id="3.30.43.10">
    <property type="entry name" value="Uridine Diphospho-n-acetylenolpyruvylglucosamine Reductase, domain 2"/>
    <property type="match status" value="1"/>
</dbReference>
<comment type="caution">
    <text evidence="18">The sequence shown here is derived from an EMBL/GenBank/DDBJ whole genome shotgun (WGS) entry which is preliminary data.</text>
</comment>
<keyword evidence="12" id="KW-0573">Peptidoglycan synthesis</keyword>
<dbReference type="Gene3D" id="3.30.465.10">
    <property type="match status" value="1"/>
</dbReference>
<evidence type="ECO:0000256" key="5">
    <source>
        <dbReference type="ARBA" id="ARBA00012518"/>
    </source>
</evidence>
<comment type="cofactor">
    <cofactor evidence="1">
        <name>FAD</name>
        <dbReference type="ChEBI" id="CHEBI:57692"/>
    </cofactor>
</comment>
<dbReference type="PROSITE" id="PS51387">
    <property type="entry name" value="FAD_PCMH"/>
    <property type="match status" value="1"/>
</dbReference>
<dbReference type="EC" id="1.3.1.98" evidence="5"/>
<dbReference type="NCBIfam" id="TIGR00179">
    <property type="entry name" value="murB"/>
    <property type="match status" value="1"/>
</dbReference>
<gene>
    <name evidence="18" type="ORF">EZS27_013449</name>
</gene>
<feature type="domain" description="FAD-binding PCMH-type" evidence="17">
    <location>
        <begin position="18"/>
        <end position="187"/>
    </location>
</feature>
<keyword evidence="9" id="KW-0274">FAD</keyword>
<dbReference type="UniPathway" id="UPA00219"/>
<dbReference type="HAMAP" id="MF_00037">
    <property type="entry name" value="MurB"/>
    <property type="match status" value="1"/>
</dbReference>
<evidence type="ECO:0000256" key="10">
    <source>
        <dbReference type="ARBA" id="ARBA00022857"/>
    </source>
</evidence>
<dbReference type="InterPro" id="IPR006094">
    <property type="entry name" value="Oxid_FAD_bind_N"/>
</dbReference>
<dbReference type="SUPFAM" id="SSF56176">
    <property type="entry name" value="FAD-binding/transporter-associated domain-like"/>
    <property type="match status" value="1"/>
</dbReference>
<dbReference type="GO" id="GO:0071949">
    <property type="term" value="F:FAD binding"/>
    <property type="evidence" value="ECO:0007669"/>
    <property type="project" value="InterPro"/>
</dbReference>
<dbReference type="InterPro" id="IPR011601">
    <property type="entry name" value="MurB_C"/>
</dbReference>
<dbReference type="Pfam" id="PF02873">
    <property type="entry name" value="MurB_C"/>
    <property type="match status" value="1"/>
</dbReference>
<evidence type="ECO:0000256" key="16">
    <source>
        <dbReference type="ARBA" id="ARBA00048914"/>
    </source>
</evidence>
<evidence type="ECO:0000259" key="17">
    <source>
        <dbReference type="PROSITE" id="PS51387"/>
    </source>
</evidence>
<dbReference type="GO" id="GO:0008360">
    <property type="term" value="P:regulation of cell shape"/>
    <property type="evidence" value="ECO:0007669"/>
    <property type="project" value="UniProtKB-KW"/>
</dbReference>
<dbReference type="AlphaFoldDB" id="A0A5J4RYT2"/>
<comment type="pathway">
    <text evidence="4">Cell wall biogenesis; peptidoglycan biosynthesis.</text>
</comment>
<dbReference type="GO" id="GO:0071555">
    <property type="term" value="P:cell wall organization"/>
    <property type="evidence" value="ECO:0007669"/>
    <property type="project" value="UniProtKB-KW"/>
</dbReference>
<keyword evidence="7" id="KW-0132">Cell division</keyword>
<organism evidence="18">
    <name type="scientific">termite gut metagenome</name>
    <dbReference type="NCBI Taxonomy" id="433724"/>
    <lineage>
        <taxon>unclassified sequences</taxon>
        <taxon>metagenomes</taxon>
        <taxon>organismal metagenomes</taxon>
    </lineage>
</organism>
<evidence type="ECO:0000256" key="12">
    <source>
        <dbReference type="ARBA" id="ARBA00022984"/>
    </source>
</evidence>
<dbReference type="GO" id="GO:0009252">
    <property type="term" value="P:peptidoglycan biosynthetic process"/>
    <property type="evidence" value="ECO:0007669"/>
    <property type="project" value="UniProtKB-UniPathway"/>
</dbReference>
<reference evidence="18" key="1">
    <citation type="submission" date="2019-03" db="EMBL/GenBank/DDBJ databases">
        <title>Single cell metagenomics reveals metabolic interactions within the superorganism composed of flagellate Streblomastix strix and complex community of Bacteroidetes bacteria on its surface.</title>
        <authorList>
            <person name="Treitli S.C."/>
            <person name="Kolisko M."/>
            <person name="Husnik F."/>
            <person name="Keeling P."/>
            <person name="Hampl V."/>
        </authorList>
    </citation>
    <scope>NUCLEOTIDE SEQUENCE</scope>
    <source>
        <strain evidence="18">STM</strain>
    </source>
</reference>
<keyword evidence="13 18" id="KW-0560">Oxidoreductase</keyword>
<keyword evidence="6" id="KW-0963">Cytoplasm</keyword>
<dbReference type="Pfam" id="PF01565">
    <property type="entry name" value="FAD_binding_4"/>
    <property type="match status" value="1"/>
</dbReference>